<evidence type="ECO:0000313" key="10">
    <source>
        <dbReference type="EMBL" id="TYT26681.1"/>
    </source>
</evidence>
<evidence type="ECO:0000259" key="9">
    <source>
        <dbReference type="Pfam" id="PF02308"/>
    </source>
</evidence>
<keyword evidence="3" id="KW-1003">Cell membrane</keyword>
<dbReference type="Proteomes" id="UP000324973">
    <property type="component" value="Unassembled WGS sequence"/>
</dbReference>
<feature type="region of interest" description="Disordered" evidence="8">
    <location>
        <begin position="155"/>
        <end position="177"/>
    </location>
</feature>
<keyword evidence="4 7" id="KW-0812">Transmembrane</keyword>
<sequence>MDATIPQQLDVLAGMAIAMLLGGLIGYERELKQRPAGFRTHMLVAGASALLVGVGRLTVEAQAASPASAIMQVDPLRLVEAVIAGVAFIGAGTIFGESRRGGETISGITTAASLLTVAVIGVAAGLDYYLVAAAATGLALFVLVALSWWERRRAGPPVHATPDEPPRGEDPGRLRRR</sequence>
<evidence type="ECO:0000256" key="5">
    <source>
        <dbReference type="ARBA" id="ARBA00022989"/>
    </source>
</evidence>
<accession>A0A5D4XSL7</accession>
<dbReference type="RefSeq" id="WP_149103236.1">
    <property type="nucleotide sequence ID" value="NZ_VTFT01000001.1"/>
</dbReference>
<evidence type="ECO:0000256" key="7">
    <source>
        <dbReference type="RuleBase" id="RU365041"/>
    </source>
</evidence>
<comment type="caution">
    <text evidence="10">The sequence shown here is derived from an EMBL/GenBank/DDBJ whole genome shotgun (WGS) entry which is preliminary data.</text>
</comment>
<organism evidence="10 11">
    <name type="scientific">Luteimonas viscosa</name>
    <dbReference type="NCBI Taxonomy" id="1132694"/>
    <lineage>
        <taxon>Bacteria</taxon>
        <taxon>Pseudomonadati</taxon>
        <taxon>Pseudomonadota</taxon>
        <taxon>Gammaproteobacteria</taxon>
        <taxon>Lysobacterales</taxon>
        <taxon>Lysobacteraceae</taxon>
        <taxon>Luteimonas</taxon>
    </lineage>
</organism>
<feature type="transmembrane region" description="Helical" evidence="7">
    <location>
        <begin position="105"/>
        <end position="123"/>
    </location>
</feature>
<evidence type="ECO:0000256" key="2">
    <source>
        <dbReference type="ARBA" id="ARBA00009298"/>
    </source>
</evidence>
<feature type="transmembrane region" description="Helical" evidence="7">
    <location>
        <begin position="129"/>
        <end position="149"/>
    </location>
</feature>
<evidence type="ECO:0000256" key="1">
    <source>
        <dbReference type="ARBA" id="ARBA00004651"/>
    </source>
</evidence>
<evidence type="ECO:0000313" key="11">
    <source>
        <dbReference type="Proteomes" id="UP000324973"/>
    </source>
</evidence>
<keyword evidence="11" id="KW-1185">Reference proteome</keyword>
<dbReference type="PANTHER" id="PTHR33778">
    <property type="entry name" value="PROTEIN MGTC"/>
    <property type="match status" value="1"/>
</dbReference>
<dbReference type="InterPro" id="IPR003416">
    <property type="entry name" value="MgtC/SapB/SrpB/YhiD_fam"/>
</dbReference>
<keyword evidence="5 7" id="KW-1133">Transmembrane helix</keyword>
<keyword evidence="7" id="KW-0997">Cell inner membrane</keyword>
<feature type="transmembrane region" description="Helical" evidence="7">
    <location>
        <begin position="40"/>
        <end position="58"/>
    </location>
</feature>
<name>A0A5D4XSL7_9GAMM</name>
<feature type="domain" description="MgtC/SapB/SrpB/YhiD N-terminal" evidence="9">
    <location>
        <begin position="15"/>
        <end position="151"/>
    </location>
</feature>
<feature type="compositionally biased region" description="Basic and acidic residues" evidence="8">
    <location>
        <begin position="161"/>
        <end position="177"/>
    </location>
</feature>
<evidence type="ECO:0000256" key="3">
    <source>
        <dbReference type="ARBA" id="ARBA00022475"/>
    </source>
</evidence>
<dbReference type="GO" id="GO:0005886">
    <property type="term" value="C:plasma membrane"/>
    <property type="evidence" value="ECO:0007669"/>
    <property type="project" value="UniProtKB-SubCell"/>
</dbReference>
<comment type="subcellular location">
    <subcellularLocation>
        <location evidence="7">Cell inner membrane</location>
        <topology evidence="7">Multi-pass membrane protein</topology>
    </subcellularLocation>
    <subcellularLocation>
        <location evidence="1">Cell membrane</location>
        <topology evidence="1">Multi-pass membrane protein</topology>
    </subcellularLocation>
</comment>
<reference evidence="10 11" key="1">
    <citation type="submission" date="2019-08" db="EMBL/GenBank/DDBJ databases">
        <title>Luteimonas viscosus sp. nov., isolated from soil of a sunflower field.</title>
        <authorList>
            <person name="Jianli Z."/>
            <person name="Ying Z."/>
        </authorList>
    </citation>
    <scope>NUCLEOTIDE SEQUENCE [LARGE SCALE GENOMIC DNA]</scope>
    <source>
        <strain evidence="10 11">XBU10</strain>
    </source>
</reference>
<dbReference type="InterPro" id="IPR049177">
    <property type="entry name" value="MgtC_SapB_SrpB_YhiD_N"/>
</dbReference>
<dbReference type="AlphaFoldDB" id="A0A5D4XSL7"/>
<protein>
    <recommendedName>
        <fullName evidence="7">Protein MgtC</fullName>
    </recommendedName>
</protein>
<dbReference type="Pfam" id="PF02308">
    <property type="entry name" value="MgtC"/>
    <property type="match status" value="1"/>
</dbReference>
<keyword evidence="6 7" id="KW-0472">Membrane</keyword>
<gene>
    <name evidence="10" type="ORF">FZO89_10660</name>
</gene>
<dbReference type="PRINTS" id="PR01837">
    <property type="entry name" value="MGTCSAPBPROT"/>
</dbReference>
<comment type="similarity">
    <text evidence="2 7">Belongs to the MgtC/SapB family.</text>
</comment>
<feature type="transmembrane region" description="Helical" evidence="7">
    <location>
        <begin position="12"/>
        <end position="28"/>
    </location>
</feature>
<proteinExistence type="inferred from homology"/>
<dbReference type="OrthoDB" id="9811198at2"/>
<evidence type="ECO:0000256" key="4">
    <source>
        <dbReference type="ARBA" id="ARBA00022692"/>
    </source>
</evidence>
<evidence type="ECO:0000256" key="6">
    <source>
        <dbReference type="ARBA" id="ARBA00023136"/>
    </source>
</evidence>
<evidence type="ECO:0000256" key="8">
    <source>
        <dbReference type="SAM" id="MobiDB-lite"/>
    </source>
</evidence>
<dbReference type="EMBL" id="VTFT01000001">
    <property type="protein sequence ID" value="TYT26681.1"/>
    <property type="molecule type" value="Genomic_DNA"/>
</dbReference>
<feature type="transmembrane region" description="Helical" evidence="7">
    <location>
        <begin position="78"/>
        <end position="96"/>
    </location>
</feature>
<dbReference type="PANTHER" id="PTHR33778:SF1">
    <property type="entry name" value="MAGNESIUM TRANSPORTER YHID-RELATED"/>
    <property type="match status" value="1"/>
</dbReference>